<dbReference type="NCBIfam" id="NF041200">
    <property type="entry name" value="mob_BfmA_Nterm"/>
    <property type="match status" value="1"/>
</dbReference>
<dbReference type="Proteomes" id="UP001250656">
    <property type="component" value="Unassembled WGS sequence"/>
</dbReference>
<proteinExistence type="predicted"/>
<keyword evidence="2" id="KW-1185">Reference proteome</keyword>
<sequence>MDSFWTLRIKKETAVRFRAFARTNYSTQSLALEGMLDFFKYNEISPRESLGPNARTLESLIKKRFSGLAAIMKDMEKHGVLPTKAMMQLLFEHTPQKNGRQSSIKPSSKEKNIRDDAFFRSAFDAIELQKENTILKQKLEESEKRLTGILDKVQIIKGSFGKSKLVLEMDLKEFQQLKSPAK</sequence>
<dbReference type="EMBL" id="JAVTTP010000001">
    <property type="protein sequence ID" value="MDT7828386.1"/>
    <property type="molecule type" value="Genomic_DNA"/>
</dbReference>
<protein>
    <submittedName>
        <fullName evidence="1">BfmA/BtgA family mobilization protein</fullName>
    </submittedName>
</protein>
<evidence type="ECO:0000313" key="2">
    <source>
        <dbReference type="Proteomes" id="UP001250656"/>
    </source>
</evidence>
<evidence type="ECO:0000313" key="1">
    <source>
        <dbReference type="EMBL" id="MDT7828386.1"/>
    </source>
</evidence>
<reference evidence="1 2" key="1">
    <citation type="submission" date="2023-09" db="EMBL/GenBank/DDBJ databases">
        <title>Novel taxa isolated from Blanes Bay.</title>
        <authorList>
            <person name="Rey-Velasco X."/>
            <person name="Lucena T."/>
        </authorList>
    </citation>
    <scope>NUCLEOTIDE SEQUENCE [LARGE SCALE GENOMIC DNA]</scope>
    <source>
        <strain evidence="1 2">S334</strain>
    </source>
</reference>
<organism evidence="1 2">
    <name type="scientific">Pricia mediterranea</name>
    <dbReference type="NCBI Taxonomy" id="3076079"/>
    <lineage>
        <taxon>Bacteria</taxon>
        <taxon>Pseudomonadati</taxon>
        <taxon>Bacteroidota</taxon>
        <taxon>Flavobacteriia</taxon>
        <taxon>Flavobacteriales</taxon>
        <taxon>Flavobacteriaceae</taxon>
        <taxon>Pricia</taxon>
    </lineage>
</organism>
<comment type="caution">
    <text evidence="1">The sequence shown here is derived from an EMBL/GenBank/DDBJ whole genome shotgun (WGS) entry which is preliminary data.</text>
</comment>
<name>A0ABU3L3R1_9FLAO</name>
<dbReference type="RefSeq" id="WP_314013677.1">
    <property type="nucleotide sequence ID" value="NZ_JAVTTP010000001.1"/>
</dbReference>
<accession>A0ABU3L3R1</accession>
<dbReference type="InterPro" id="IPR048012">
    <property type="entry name" value="BfmA-like_N"/>
</dbReference>
<gene>
    <name evidence="1" type="ORF">RQM65_06900</name>
</gene>